<organism evidence="2">
    <name type="scientific">uncultured prokaryote</name>
    <dbReference type="NCBI Taxonomy" id="198431"/>
    <lineage>
        <taxon>unclassified sequences</taxon>
        <taxon>environmental samples</taxon>
    </lineage>
</organism>
<reference evidence="2" key="1">
    <citation type="submission" date="2015-06" db="EMBL/GenBank/DDBJ databases">
        <authorList>
            <person name="Joergensen T."/>
        </authorList>
    </citation>
    <scope>NUCLEOTIDE SEQUENCE</scope>
    <source>
        <plasmid evidence="2">pRGFK1337</plasmid>
    </source>
</reference>
<geneLocation type="plasmid" evidence="2">
    <name>pRGFK1337</name>
</geneLocation>
<sequence>MARKPTDKQLFKMKNEWLGQFYEEVKPKDFYRAVFPEGSFEREGHPEDEKCNGVLTVIEGEKARNYLVFDELNMIDEVKGKEFVIMSPVGYSGRNRTAKNARWLYGIAIDLDGVEMEQLRDVFYQMKNEFLPQCTYCVNSGHGLHLYYLFEKPVPLYRHLQDQLRDFKYELIRKIWNRYTSTYTEREQVQYQGIFQGFRMVGTQSKLGKRYPVTAFETGERVTVEYLNGFLMDDSKAVTDFKYKSDMSLTEAKKKYPEWYEKRIVRGEKKGRWHIKRDLYDWWLKKIQSGEVSVGHRYWCLSVLASYGIKCDIPEDEVLTDALELLPMFDDISDDEHNRFTKRDVLDAMNMYQESYVTYSRAEVERVSGISVPPNKRNGRKQEQHIKIMNAIRDIEHPDGAWRNKDGRPKGSSQQKKMVEEWKKNHPDGKKADCIRDTGLSKPTVYKWWNTKE</sequence>
<keyword evidence="2" id="KW-0614">Plasmid</keyword>
<accession>A0A0H5Q521</accession>
<feature type="compositionally biased region" description="Basic and acidic residues" evidence="1">
    <location>
        <begin position="417"/>
        <end position="436"/>
    </location>
</feature>
<feature type="region of interest" description="Disordered" evidence="1">
    <location>
        <begin position="398"/>
        <end position="437"/>
    </location>
</feature>
<name>A0A0H5Q521_9ZZZZ</name>
<dbReference type="AlphaFoldDB" id="A0A0H5Q521"/>
<feature type="compositionally biased region" description="Basic and acidic residues" evidence="1">
    <location>
        <begin position="398"/>
        <end position="409"/>
    </location>
</feature>
<evidence type="ECO:0000256" key="1">
    <source>
        <dbReference type="SAM" id="MobiDB-lite"/>
    </source>
</evidence>
<evidence type="ECO:0000313" key="2">
    <source>
        <dbReference type="EMBL" id="CRY96963.1"/>
    </source>
</evidence>
<protein>
    <submittedName>
        <fullName evidence="2">Uncharacterized protein</fullName>
    </submittedName>
</protein>
<reference evidence="2" key="2">
    <citation type="submission" date="2015-07" db="EMBL/GenBank/DDBJ databases">
        <title>Plasmids, circular viruses and viroids from rat gut.</title>
        <authorList>
            <person name="Jorgensen T.J."/>
            <person name="Hansen M.A."/>
            <person name="Xu Z."/>
            <person name="Tabak M.A."/>
            <person name="Sorensen S.J."/>
            <person name="Hansen L.H."/>
        </authorList>
    </citation>
    <scope>NUCLEOTIDE SEQUENCE</scope>
    <source>
        <plasmid evidence="2">pRGFK1337</plasmid>
    </source>
</reference>
<dbReference type="EMBL" id="LN853900">
    <property type="protein sequence ID" value="CRY96963.1"/>
    <property type="molecule type" value="Genomic_DNA"/>
</dbReference>
<proteinExistence type="predicted"/>